<evidence type="ECO:0000313" key="2">
    <source>
        <dbReference type="Proteomes" id="UP000245626"/>
    </source>
</evidence>
<accession>A0ACD0NNN3</accession>
<keyword evidence="2" id="KW-1185">Reference proteome</keyword>
<gene>
    <name evidence="1" type="ORF">IE53DRAFT_251068</name>
</gene>
<protein>
    <submittedName>
        <fullName evidence="1">Uncharacterized protein</fullName>
    </submittedName>
</protein>
<organism evidence="1 2">
    <name type="scientific">Violaceomyces palustris</name>
    <dbReference type="NCBI Taxonomy" id="1673888"/>
    <lineage>
        <taxon>Eukaryota</taxon>
        <taxon>Fungi</taxon>
        <taxon>Dikarya</taxon>
        <taxon>Basidiomycota</taxon>
        <taxon>Ustilaginomycotina</taxon>
        <taxon>Ustilaginomycetes</taxon>
        <taxon>Violaceomycetales</taxon>
        <taxon>Violaceomycetaceae</taxon>
        <taxon>Violaceomyces</taxon>
    </lineage>
</organism>
<evidence type="ECO:0000313" key="1">
    <source>
        <dbReference type="EMBL" id="PWN47426.1"/>
    </source>
</evidence>
<reference evidence="1 2" key="1">
    <citation type="journal article" date="2018" name="Mol. Biol. Evol.">
        <title>Broad Genomic Sampling Reveals a Smut Pathogenic Ancestry of the Fungal Clade Ustilaginomycotina.</title>
        <authorList>
            <person name="Kijpornyongpan T."/>
            <person name="Mondo S.J."/>
            <person name="Barry K."/>
            <person name="Sandor L."/>
            <person name="Lee J."/>
            <person name="Lipzen A."/>
            <person name="Pangilinan J."/>
            <person name="LaButti K."/>
            <person name="Hainaut M."/>
            <person name="Henrissat B."/>
            <person name="Grigoriev I.V."/>
            <person name="Spatafora J.W."/>
            <person name="Aime M.C."/>
        </authorList>
    </citation>
    <scope>NUCLEOTIDE SEQUENCE [LARGE SCALE GENOMIC DNA]</scope>
    <source>
        <strain evidence="1 2">SA 807</strain>
    </source>
</reference>
<dbReference type="EMBL" id="KZ820436">
    <property type="protein sequence ID" value="PWN47426.1"/>
    <property type="molecule type" value="Genomic_DNA"/>
</dbReference>
<proteinExistence type="predicted"/>
<name>A0ACD0NNN3_9BASI</name>
<sequence length="938" mass="102119">MESGMDNIPASNSRTMLYQASEFGSMVDISIHQSRNHSSCRRRASGDDHTSNIHSSSSSLSRGRSIMQAESETDAGADGKVMVSEGREQDYQGGLSRGFYRTQTAESSSTTLNIDPIDSPFVRDERRLKDKGRHPRPGFGSTATLLDRQDALEKLCGSKSSSGISTPSMSPEHSLYASQAKKKYVPPMLLLGPVVAVLILTAGLATGMAIWVYTHKLPLTSDGVIYVHEGAEDEMDRPYTDKTLGSNNTLRFNTQIAHATTLSFSSIISTLVGNSVYLLMSLVAYSLAADWLLLQARVAESPSASVTEQLPTPLQYALLLQLCGANSFEALTNTMHHVFRNKGSCASVPSLLKKAFTWLVVLWTLTTAIGWTDFWLHETTKTVQVINVNPEPVSKPYSMQLNSTLCSDSLDLAKPPCLVSRNETTGMNFFATDTRFGEEYVEPEGWYTVNEVSKVHQVISLEGIDDDEDDRAESSGTSSHNMRFIAPRAKVEEIFTISTVGASTTCQMITERCNPTKTSFDCRAAGFPRLDSRTTDKNFTSTLFWGERGDNVAGTGEVVGPSTNPVSISALLTYSLADEASLEETGFENFDMNLATWTYGMAACQMTYYNLNLSYFNGTYSILGKSMANSSLVHALSGPLVAGTITNPSIAQLSNLVGRLSKEEFAGKLSSSLSHFSLGVAAGLFSTENVSALEWESILASQYDKGPLYLYLALLYSYALVAVILFFWAWGLSSDCVAYDCPKTGKKIQVPAAVLAQRVLMDPGHVIACFLGGSQRHAHNATSASVTAMLAHATGMGLGLGSYPTPAQEGESKVHGGWSSPGNLDMRRSLSQQQLLSFVPINRQAAIRTTSTDLLGLFDEPPHQERVVVGLESGGRGFGVWPMSQAMGAVGLNGSKRDSMLRARNFFSHHHHNNNKSNHQQFFRNRDGEGNDDPRYMA</sequence>
<dbReference type="Proteomes" id="UP000245626">
    <property type="component" value="Unassembled WGS sequence"/>
</dbReference>